<dbReference type="GO" id="GO:0030288">
    <property type="term" value="C:outer membrane-bounded periplasmic space"/>
    <property type="evidence" value="ECO:0007669"/>
    <property type="project" value="InterPro"/>
</dbReference>
<dbReference type="KEGG" id="mros:EHO51_15425"/>
<organism evidence="7 8">
    <name type="scientific">Methylocystis rosea</name>
    <dbReference type="NCBI Taxonomy" id="173366"/>
    <lineage>
        <taxon>Bacteria</taxon>
        <taxon>Pseudomonadati</taxon>
        <taxon>Pseudomonadota</taxon>
        <taxon>Alphaproteobacteria</taxon>
        <taxon>Hyphomicrobiales</taxon>
        <taxon>Methylocystaceae</taxon>
        <taxon>Methylocystis</taxon>
    </lineage>
</organism>
<dbReference type="AlphaFoldDB" id="A0A3G8M7Z2"/>
<gene>
    <name evidence="7" type="ORF">EHO51_15425</name>
</gene>
<dbReference type="Pfam" id="PF08534">
    <property type="entry name" value="Redoxin"/>
    <property type="match status" value="1"/>
</dbReference>
<dbReference type="InterPro" id="IPR013766">
    <property type="entry name" value="Thioredoxin_domain"/>
</dbReference>
<feature type="domain" description="Thioredoxin" evidence="6">
    <location>
        <begin position="41"/>
        <end position="188"/>
    </location>
</feature>
<dbReference type="InterPro" id="IPR004799">
    <property type="entry name" value="Periplasmic_diS_OxRdtase_DsbE"/>
</dbReference>
<evidence type="ECO:0000256" key="5">
    <source>
        <dbReference type="ARBA" id="ARBA00023284"/>
    </source>
</evidence>
<sequence>MSDAVAPRSALRFLPLALFALLALVFLVRLFSGDASRIPSALIGKPAPAFDLPALEGLAGVPGLSTEDLSKGHVSLVNVFASWCGPCRQEHSALMAIAGDEALGAKGVELYGLSYKDETTKALGFLEEGGNPFARVGVDPAGRTAIDFGVYGVPETFVIKGDGTIAYKFVGPLTPSAIATTLIPEIEKAMAGGAATTR</sequence>
<dbReference type="PROSITE" id="PS00194">
    <property type="entry name" value="THIOREDOXIN_1"/>
    <property type="match status" value="1"/>
</dbReference>
<dbReference type="RefSeq" id="WP_124739625.1">
    <property type="nucleotide sequence ID" value="NZ_CP034086.1"/>
</dbReference>
<dbReference type="Proteomes" id="UP000273982">
    <property type="component" value="Chromosome"/>
</dbReference>
<dbReference type="CDD" id="cd03010">
    <property type="entry name" value="TlpA_like_DsbE"/>
    <property type="match status" value="1"/>
</dbReference>
<accession>A0A3G8M7Z2</accession>
<evidence type="ECO:0000256" key="2">
    <source>
        <dbReference type="ARBA" id="ARBA00007758"/>
    </source>
</evidence>
<keyword evidence="3" id="KW-0201">Cytochrome c-type biogenesis</keyword>
<evidence type="ECO:0000259" key="6">
    <source>
        <dbReference type="PROSITE" id="PS51352"/>
    </source>
</evidence>
<evidence type="ECO:0000256" key="1">
    <source>
        <dbReference type="ARBA" id="ARBA00004196"/>
    </source>
</evidence>
<dbReference type="PANTHER" id="PTHR42852:SF6">
    <property type="entry name" value="THIOL:DISULFIDE INTERCHANGE PROTEIN DSBE"/>
    <property type="match status" value="1"/>
</dbReference>
<name>A0A3G8M7Z2_9HYPH</name>
<dbReference type="InterPro" id="IPR036249">
    <property type="entry name" value="Thioredoxin-like_sf"/>
</dbReference>
<dbReference type="EMBL" id="CP034086">
    <property type="protein sequence ID" value="AZG78016.1"/>
    <property type="molecule type" value="Genomic_DNA"/>
</dbReference>
<dbReference type="Gene3D" id="3.40.30.10">
    <property type="entry name" value="Glutaredoxin"/>
    <property type="match status" value="1"/>
</dbReference>
<dbReference type="InterPro" id="IPR013740">
    <property type="entry name" value="Redoxin"/>
</dbReference>
<proteinExistence type="inferred from homology"/>
<protein>
    <submittedName>
        <fullName evidence="7">DsbE family thiol:disulfide interchange protein</fullName>
    </submittedName>
</protein>
<dbReference type="PANTHER" id="PTHR42852">
    <property type="entry name" value="THIOL:DISULFIDE INTERCHANGE PROTEIN DSBE"/>
    <property type="match status" value="1"/>
</dbReference>
<dbReference type="InterPro" id="IPR017937">
    <property type="entry name" value="Thioredoxin_CS"/>
</dbReference>
<reference evidence="7 8" key="1">
    <citation type="submission" date="2018-11" db="EMBL/GenBank/DDBJ databases">
        <title>Genome squencing of methanotrophic bacteria isolated from alkaline groundwater in Korea.</title>
        <authorList>
            <person name="Nguyen L.N."/>
        </authorList>
    </citation>
    <scope>NUCLEOTIDE SEQUENCE [LARGE SCALE GENOMIC DNA]</scope>
    <source>
        <strain evidence="7 8">GW6</strain>
    </source>
</reference>
<dbReference type="InterPro" id="IPR050553">
    <property type="entry name" value="Thioredoxin_ResA/DsbE_sf"/>
</dbReference>
<evidence type="ECO:0000313" key="7">
    <source>
        <dbReference type="EMBL" id="AZG78016.1"/>
    </source>
</evidence>
<dbReference type="SUPFAM" id="SSF52833">
    <property type="entry name" value="Thioredoxin-like"/>
    <property type="match status" value="1"/>
</dbReference>
<dbReference type="PROSITE" id="PS51352">
    <property type="entry name" value="THIOREDOXIN_2"/>
    <property type="match status" value="1"/>
</dbReference>
<comment type="subcellular location">
    <subcellularLocation>
        <location evidence="1">Cell envelope</location>
    </subcellularLocation>
</comment>
<dbReference type="GO" id="GO:0017004">
    <property type="term" value="P:cytochrome complex assembly"/>
    <property type="evidence" value="ECO:0007669"/>
    <property type="project" value="UniProtKB-KW"/>
</dbReference>
<keyword evidence="4" id="KW-1015">Disulfide bond</keyword>
<evidence type="ECO:0000313" key="8">
    <source>
        <dbReference type="Proteomes" id="UP000273982"/>
    </source>
</evidence>
<evidence type="ECO:0000256" key="4">
    <source>
        <dbReference type="ARBA" id="ARBA00023157"/>
    </source>
</evidence>
<keyword evidence="5" id="KW-0676">Redox-active center</keyword>
<dbReference type="NCBIfam" id="TIGR00385">
    <property type="entry name" value="dsbE"/>
    <property type="match status" value="1"/>
</dbReference>
<dbReference type="GO" id="GO:0015036">
    <property type="term" value="F:disulfide oxidoreductase activity"/>
    <property type="evidence" value="ECO:0007669"/>
    <property type="project" value="InterPro"/>
</dbReference>
<comment type="similarity">
    <text evidence="2">Belongs to the thioredoxin family. DsbE subfamily.</text>
</comment>
<evidence type="ECO:0000256" key="3">
    <source>
        <dbReference type="ARBA" id="ARBA00022748"/>
    </source>
</evidence>